<comment type="subcellular location">
    <subcellularLocation>
        <location evidence="1">Bacterial flagellum</location>
    </subcellularLocation>
    <subcellularLocation>
        <location evidence="2">Secreted</location>
    </subcellularLocation>
</comment>
<evidence type="ECO:0000259" key="7">
    <source>
        <dbReference type="Pfam" id="PF00460"/>
    </source>
</evidence>
<feature type="domain" description="Flagellar basal-body/hook protein C-terminal" evidence="8">
    <location>
        <begin position="434"/>
        <end position="473"/>
    </location>
</feature>
<dbReference type="OrthoDB" id="9802553at2"/>
<dbReference type="GO" id="GO:0044780">
    <property type="term" value="P:bacterial-type flagellum assembly"/>
    <property type="evidence" value="ECO:0007669"/>
    <property type="project" value="InterPro"/>
</dbReference>
<evidence type="ECO:0000256" key="3">
    <source>
        <dbReference type="ARBA" id="ARBA00009677"/>
    </source>
</evidence>
<proteinExistence type="inferred from homology"/>
<keyword evidence="6" id="KW-0975">Bacterial flagellum</keyword>
<dbReference type="NCBIfam" id="TIGR02492">
    <property type="entry name" value="flgK_ends"/>
    <property type="match status" value="1"/>
</dbReference>
<dbReference type="InterPro" id="IPR010930">
    <property type="entry name" value="Flg_bb/hook_C_dom"/>
</dbReference>
<keyword evidence="10" id="KW-0966">Cell projection</keyword>
<dbReference type="SUPFAM" id="SSF64518">
    <property type="entry name" value="Phase 1 flagellin"/>
    <property type="match status" value="1"/>
</dbReference>
<dbReference type="Proteomes" id="UP000281955">
    <property type="component" value="Unassembled WGS sequence"/>
</dbReference>
<feature type="domain" description="Flagellar basal body rod protein N-terminal" evidence="7">
    <location>
        <begin position="8"/>
        <end position="37"/>
    </location>
</feature>
<evidence type="ECO:0000259" key="8">
    <source>
        <dbReference type="Pfam" id="PF06429"/>
    </source>
</evidence>
<dbReference type="EMBL" id="RBWV01000009">
    <property type="protein sequence ID" value="RKS80172.1"/>
    <property type="molecule type" value="Genomic_DNA"/>
</dbReference>
<evidence type="ECO:0000256" key="2">
    <source>
        <dbReference type="ARBA" id="ARBA00004613"/>
    </source>
</evidence>
<evidence type="ECO:0000256" key="5">
    <source>
        <dbReference type="ARBA" id="ARBA00022525"/>
    </source>
</evidence>
<dbReference type="InterPro" id="IPR001444">
    <property type="entry name" value="Flag_bb_rod_N"/>
</dbReference>
<dbReference type="Pfam" id="PF22638">
    <property type="entry name" value="FlgK_D1"/>
    <property type="match status" value="1"/>
</dbReference>
<dbReference type="InterPro" id="IPR053927">
    <property type="entry name" value="FlgK_helical"/>
</dbReference>
<accession>A0A420XTI5</accession>
<comment type="similarity">
    <text evidence="3">Belongs to the flagella basal body rod proteins family.</text>
</comment>
<dbReference type="GO" id="GO:0005576">
    <property type="term" value="C:extracellular region"/>
    <property type="evidence" value="ECO:0007669"/>
    <property type="project" value="UniProtKB-SubCell"/>
</dbReference>
<dbReference type="PANTHER" id="PTHR30033">
    <property type="entry name" value="FLAGELLAR HOOK-ASSOCIATED PROTEIN 1"/>
    <property type="match status" value="1"/>
</dbReference>
<keyword evidence="10" id="KW-0282">Flagellum</keyword>
<evidence type="ECO:0000256" key="4">
    <source>
        <dbReference type="ARBA" id="ARBA00016244"/>
    </source>
</evidence>
<dbReference type="InParanoid" id="A0A420XTI5"/>
<organism evidence="10 11">
    <name type="scientific">Motilibacter peucedani</name>
    <dbReference type="NCBI Taxonomy" id="598650"/>
    <lineage>
        <taxon>Bacteria</taxon>
        <taxon>Bacillati</taxon>
        <taxon>Actinomycetota</taxon>
        <taxon>Actinomycetes</taxon>
        <taxon>Motilibacterales</taxon>
        <taxon>Motilibacteraceae</taxon>
        <taxon>Motilibacter</taxon>
    </lineage>
</organism>
<comment type="caution">
    <text evidence="10">The sequence shown here is derived from an EMBL/GenBank/DDBJ whole genome shotgun (WGS) entry which is preliminary data.</text>
</comment>
<dbReference type="RefSeq" id="WP_121191894.1">
    <property type="nucleotide sequence ID" value="NZ_RBWV01000009.1"/>
</dbReference>
<evidence type="ECO:0000313" key="11">
    <source>
        <dbReference type="Proteomes" id="UP000281955"/>
    </source>
</evidence>
<dbReference type="GO" id="GO:0005198">
    <property type="term" value="F:structural molecule activity"/>
    <property type="evidence" value="ECO:0007669"/>
    <property type="project" value="InterPro"/>
</dbReference>
<evidence type="ECO:0000256" key="6">
    <source>
        <dbReference type="ARBA" id="ARBA00023143"/>
    </source>
</evidence>
<protein>
    <recommendedName>
        <fullName evidence="4">Flagellar hook-associated protein 1</fullName>
    </recommendedName>
</protein>
<evidence type="ECO:0000313" key="10">
    <source>
        <dbReference type="EMBL" id="RKS80172.1"/>
    </source>
</evidence>
<dbReference type="InterPro" id="IPR002371">
    <property type="entry name" value="FlgK"/>
</dbReference>
<keyword evidence="5" id="KW-0964">Secreted</keyword>
<keyword evidence="11" id="KW-1185">Reference proteome</keyword>
<dbReference type="PANTHER" id="PTHR30033:SF1">
    <property type="entry name" value="FLAGELLAR HOOK-ASSOCIATED PROTEIN 1"/>
    <property type="match status" value="1"/>
</dbReference>
<dbReference type="AlphaFoldDB" id="A0A420XTI5"/>
<evidence type="ECO:0000256" key="1">
    <source>
        <dbReference type="ARBA" id="ARBA00004365"/>
    </source>
</evidence>
<dbReference type="Pfam" id="PF06429">
    <property type="entry name" value="Flg_bbr_C"/>
    <property type="match status" value="1"/>
</dbReference>
<reference evidence="10 11" key="1">
    <citation type="submission" date="2018-10" db="EMBL/GenBank/DDBJ databases">
        <title>Genomic Encyclopedia of Archaeal and Bacterial Type Strains, Phase II (KMG-II): from individual species to whole genera.</title>
        <authorList>
            <person name="Goeker M."/>
        </authorList>
    </citation>
    <scope>NUCLEOTIDE SEQUENCE [LARGE SCALE GENOMIC DNA]</scope>
    <source>
        <strain evidence="10 11">RP-AC37</strain>
    </source>
</reference>
<name>A0A420XTI5_9ACTN</name>
<dbReference type="Pfam" id="PF00460">
    <property type="entry name" value="Flg_bb_rod"/>
    <property type="match status" value="1"/>
</dbReference>
<dbReference type="GO" id="GO:0009424">
    <property type="term" value="C:bacterial-type flagellum hook"/>
    <property type="evidence" value="ECO:0007669"/>
    <property type="project" value="InterPro"/>
</dbReference>
<feature type="domain" description="Flagellar hook-associated protein FlgK helical" evidence="9">
    <location>
        <begin position="100"/>
        <end position="329"/>
    </location>
</feature>
<gene>
    <name evidence="10" type="ORF">CLV35_0593</name>
</gene>
<evidence type="ECO:0000259" key="9">
    <source>
        <dbReference type="Pfam" id="PF22638"/>
    </source>
</evidence>
<keyword evidence="10" id="KW-0969">Cilium</keyword>
<sequence>MGSTFGGINTAYTGLVAQRRALEVTGQNVANANTPGYSRQRVTMQSQGAGVQPAVYSRYEGAGDGVAVTGVERITDGFQVARQQVEHGNYSAADTHAATLKDIEGTFAEPSENGIQESMQDLYNAFAAVGESADPSASGPRATLLQAAQGVTDKLHDASTNLDQQWSTMRTTLDNSVAEINTTTQTIADLNLAIKRNTQAGVPANELADRRDQLVLKLSDSIGAVGRPGEDGVVDVLVGGSPLVSGVSASALSVKGNTNPNQLPPDPPRVTWGMDGTSLSVTTGTVGGLLTGMNKTIPSYKSSLDSVAASLASTVNAIHRTGYDTDPTGDPATGGEGRDFFGPADGTTTTPVTAANITVRITDPAKIAASATPGGNKDGSVMSLIANASDAADGPMASYKSLIGNLGVESQTAQTRLTTRKDVATKADEAVGSTSGVDTDEELTNLLGFQRAYESAAKILSTLDSSIETIINMVRG</sequence>